<dbReference type="EMBL" id="PCXQ01000001">
    <property type="protein sequence ID" value="PJE51530.1"/>
    <property type="molecule type" value="Genomic_DNA"/>
</dbReference>
<protein>
    <submittedName>
        <fullName evidence="1">Uncharacterized protein</fullName>
    </submittedName>
</protein>
<evidence type="ECO:0000313" key="1">
    <source>
        <dbReference type="EMBL" id="PJE51530.1"/>
    </source>
</evidence>
<feature type="non-terminal residue" evidence="1">
    <location>
        <position position="90"/>
    </location>
</feature>
<reference evidence="1 2" key="1">
    <citation type="submission" date="2017-09" db="EMBL/GenBank/DDBJ databases">
        <title>Depth-based differentiation of microbial function through sediment-hosted aquifers and enrichment of novel symbionts in the deep terrestrial subsurface.</title>
        <authorList>
            <person name="Probst A.J."/>
            <person name="Ladd B."/>
            <person name="Jarett J.K."/>
            <person name="Geller-Mcgrath D.E."/>
            <person name="Sieber C.M."/>
            <person name="Emerson J.B."/>
            <person name="Anantharaman K."/>
            <person name="Thomas B.C."/>
            <person name="Malmstrom R."/>
            <person name="Stieglmeier M."/>
            <person name="Klingl A."/>
            <person name="Woyke T."/>
            <person name="Ryan C.M."/>
            <person name="Banfield J.F."/>
        </authorList>
    </citation>
    <scope>NUCLEOTIDE SEQUENCE [LARGE SCALE GENOMIC DNA]</scope>
    <source>
        <strain evidence="1">CG10_big_fil_rev_8_21_14_0_10_36_16</strain>
    </source>
</reference>
<sequence>MAENETVTGNWSFTNASVSSLFEVSGTASLSSLTLVDQSGIDHGSISGLTDDDHTQYILVAGTRAFTGNQSFGDFNITNVGDISLDSISA</sequence>
<dbReference type="Proteomes" id="UP000228496">
    <property type="component" value="Unassembled WGS sequence"/>
</dbReference>
<evidence type="ECO:0000313" key="2">
    <source>
        <dbReference type="Proteomes" id="UP000228496"/>
    </source>
</evidence>
<dbReference type="AlphaFoldDB" id="A0A2J0Q8E4"/>
<organism evidence="1 2">
    <name type="scientific">Candidatus Yanofskybacteria bacterium CG10_big_fil_rev_8_21_14_0_10_36_16</name>
    <dbReference type="NCBI Taxonomy" id="1975096"/>
    <lineage>
        <taxon>Bacteria</taxon>
        <taxon>Candidatus Yanofskyibacteriota</taxon>
    </lineage>
</organism>
<accession>A0A2J0Q8E4</accession>
<proteinExistence type="predicted"/>
<comment type="caution">
    <text evidence="1">The sequence shown here is derived from an EMBL/GenBank/DDBJ whole genome shotgun (WGS) entry which is preliminary data.</text>
</comment>
<name>A0A2J0Q8E4_9BACT</name>
<gene>
    <name evidence="1" type="ORF">COV29_00005</name>
</gene>